<evidence type="ECO:0000313" key="1">
    <source>
        <dbReference type="EMBL" id="QYN53083.1"/>
    </source>
</evidence>
<accession>A0ABX8WA61</accession>
<reference evidence="1 2" key="1">
    <citation type="submission" date="2020-01" db="EMBL/GenBank/DDBJ databases">
        <title>Vast differences in strain-level diversity in the gut microbiota of two closely related honey bee species.</title>
        <authorList>
            <person name="Ellegaard K.M."/>
            <person name="Suenami S."/>
            <person name="Miyazaki R."/>
            <person name="Engel P."/>
        </authorList>
    </citation>
    <scope>NUCLEOTIDE SEQUENCE [LARGE SCALE GENOMIC DNA]</scope>
    <source>
        <strain evidence="1 2">ESL0416</strain>
    </source>
</reference>
<dbReference type="RefSeq" id="WP_220219883.1">
    <property type="nucleotide sequence ID" value="NZ_CP048268.1"/>
</dbReference>
<dbReference type="EMBL" id="CP048268">
    <property type="protein sequence ID" value="QYN53083.1"/>
    <property type="molecule type" value="Genomic_DNA"/>
</dbReference>
<protein>
    <submittedName>
        <fullName evidence="1">AAA family ATPase</fullName>
    </submittedName>
</protein>
<gene>
    <name evidence="1" type="ORF">GYM71_06460</name>
</gene>
<evidence type="ECO:0000313" key="2">
    <source>
        <dbReference type="Proteomes" id="UP000826550"/>
    </source>
</evidence>
<proteinExistence type="predicted"/>
<dbReference type="Pfam" id="PF13479">
    <property type="entry name" value="AAA_24"/>
    <property type="match status" value="1"/>
</dbReference>
<name>A0ABX8WA61_9LACO</name>
<organism evidence="1 2">
    <name type="scientific">Lactobacillus panisapium</name>
    <dbReference type="NCBI Taxonomy" id="2012495"/>
    <lineage>
        <taxon>Bacteria</taxon>
        <taxon>Bacillati</taxon>
        <taxon>Bacillota</taxon>
        <taxon>Bacilli</taxon>
        <taxon>Lactobacillales</taxon>
        <taxon>Lactobacillaceae</taxon>
        <taxon>Lactobacillus</taxon>
    </lineage>
</organism>
<sequence>MIVLPKPQKLVPKAQPHYFFVWGAPMVGKSYFASFFPKPIILNTDGNSDQGTAPAFQIRNLRDKNGKPTQLVTDQLDEIILALQTENEQRKPEEQFKTVVVDVIDDIIVMLEQAICWENGVKSLGDIAYGKGYALFNTALQQLVMDLKALPMNIIYISREIAITDDNTGVTTYHPSLKTKYFNVVNGNCDVEIRAKKVGDGVNATYYREVKSLRTQYDPKNITDHRILKLLETCSGIFKEEPKK</sequence>
<keyword evidence="2" id="KW-1185">Reference proteome</keyword>
<dbReference type="Proteomes" id="UP000826550">
    <property type="component" value="Chromosome"/>
</dbReference>